<protein>
    <recommendedName>
        <fullName evidence="1">Protein kinase domain-containing protein</fullName>
    </recommendedName>
</protein>
<dbReference type="AlphaFoldDB" id="G0UA15"/>
<gene>
    <name evidence="2" type="ORF">TVY486_1101310</name>
</gene>
<feature type="domain" description="Protein kinase" evidence="1">
    <location>
        <begin position="79"/>
        <end position="365"/>
    </location>
</feature>
<dbReference type="GO" id="GO:0005524">
    <property type="term" value="F:ATP binding"/>
    <property type="evidence" value="ECO:0007669"/>
    <property type="project" value="InterPro"/>
</dbReference>
<dbReference type="VEuPathDB" id="TriTrypDB:TvY486_1101310"/>
<evidence type="ECO:0000259" key="1">
    <source>
        <dbReference type="PROSITE" id="PS50011"/>
    </source>
</evidence>
<evidence type="ECO:0000313" key="2">
    <source>
        <dbReference type="EMBL" id="CCC52646.1"/>
    </source>
</evidence>
<dbReference type="SUPFAM" id="SSF56112">
    <property type="entry name" value="Protein kinase-like (PK-like)"/>
    <property type="match status" value="1"/>
</dbReference>
<proteinExistence type="predicted"/>
<dbReference type="InterPro" id="IPR011009">
    <property type="entry name" value="Kinase-like_dom_sf"/>
</dbReference>
<dbReference type="Gene3D" id="1.10.510.10">
    <property type="entry name" value="Transferase(Phosphotransferase) domain 1"/>
    <property type="match status" value="1"/>
</dbReference>
<reference evidence="2" key="1">
    <citation type="journal article" date="2012" name="Proc. Natl. Acad. Sci. U.S.A.">
        <title>Antigenic diversity is generated by distinct evolutionary mechanisms in African trypanosome species.</title>
        <authorList>
            <person name="Jackson A.P."/>
            <person name="Berry A."/>
            <person name="Aslett M."/>
            <person name="Allison H.C."/>
            <person name="Burton P."/>
            <person name="Vavrova-Anderson J."/>
            <person name="Brown R."/>
            <person name="Browne H."/>
            <person name="Corton N."/>
            <person name="Hauser H."/>
            <person name="Gamble J."/>
            <person name="Gilderthorp R."/>
            <person name="Marcello L."/>
            <person name="McQuillan J."/>
            <person name="Otto T.D."/>
            <person name="Quail M.A."/>
            <person name="Sanders M.J."/>
            <person name="van Tonder A."/>
            <person name="Ginger M.L."/>
            <person name="Field M.C."/>
            <person name="Barry J.D."/>
            <person name="Hertz-Fowler C."/>
            <person name="Berriman M."/>
        </authorList>
    </citation>
    <scope>NUCLEOTIDE SEQUENCE</scope>
    <source>
        <strain evidence="2">Y486</strain>
    </source>
</reference>
<dbReference type="GO" id="GO:0004672">
    <property type="term" value="F:protein kinase activity"/>
    <property type="evidence" value="ECO:0007669"/>
    <property type="project" value="InterPro"/>
</dbReference>
<sequence length="954" mass="106179">MVSAQVCLQNVLEITPSSVLLLPNESQLVDFQTISNIPYSHREVVQRNGLVAKLMLSVTSRSGTAKSYEERFNVWQGALSSVGLIDPGSSGLSIPAHLSHVMWPVMDEETLSKRIELALKHKRNEKVSECPYILPILHVQHIFYTFLDVKGTLGIVWFPRYQHNLLQWSRTQLPHQHISEVLLRRIINNVVCGIFTLQDAYVECPLTICPEDILVGEKDESTLVFLLNVWDCGSLLSQQRQAANSYDGSAALVAPELVNGTGRSPCSTACCVWSLAVVVYRIASGTLDENVMTIAGRQRMRRTSADLPLNHSLLRPNEIISRVRRSLQTGSYSNHLVHLLLLMLGQDPLTRPSPCGVLYLLQDLLRFRPILRFPFAIGPLSLLRLPGSDKVIVDATRHRYTTMTVCLLCHGSRCCAQCVAGEHTPALCSPLWSSDEPLPGYAISCRSHMTYLFPMLGRLELKDQRRCIDVALNDSEIDKNALLQLFGGFALVKIGESPTAVARDVLVPLPYGVLGKEERKSVVLEISFTAALPWPSCCTSQLQQQGRIQRFVPGIFSFSNMNWFSWILPGEKLELNGEPWVVAPDGAFVFWANENLQPSESDRYFMVCSLPSLTLQTEVRCNVLPDNAFKRRNSRNTSSTENNSINYINNEVTPAACTKELARSGNYETRSERHPELRASNASLINASKTEESAALIAEANKLIQAHTTCVHKITRAARPSPKLGCRAGGEQSCRADWFTANSSHSTNTTRTYYTPRIFGRWYSPQHVDAVYQSLTFCIPQTGEHGTLSIPVMLSLAVRTALYAPATATSMAFCANMLPLIKRNHPMSVEKLKMIGSKEIIPHHALVFYDDAQEVVGLLALRFAVTSSPDISAGEMLLPTKLLPPVPTTAALTYQLNAAYFTGNAVFNLSPPRRDVDGVGRPQVCWVGFENESRMLMLSDVQRLAWHPLYFTDE</sequence>
<dbReference type="EMBL" id="HE573027">
    <property type="protein sequence ID" value="CCC52646.1"/>
    <property type="molecule type" value="Genomic_DNA"/>
</dbReference>
<dbReference type="InterPro" id="IPR000719">
    <property type="entry name" value="Prot_kinase_dom"/>
</dbReference>
<accession>G0UA15</accession>
<organism evidence="2">
    <name type="scientific">Trypanosoma vivax (strain Y486)</name>
    <dbReference type="NCBI Taxonomy" id="1055687"/>
    <lineage>
        <taxon>Eukaryota</taxon>
        <taxon>Discoba</taxon>
        <taxon>Euglenozoa</taxon>
        <taxon>Kinetoplastea</taxon>
        <taxon>Metakinetoplastina</taxon>
        <taxon>Trypanosomatida</taxon>
        <taxon>Trypanosomatidae</taxon>
        <taxon>Trypanosoma</taxon>
        <taxon>Duttonella</taxon>
    </lineage>
</organism>
<dbReference type="PROSITE" id="PS50011">
    <property type="entry name" value="PROTEIN_KINASE_DOM"/>
    <property type="match status" value="1"/>
</dbReference>
<name>G0UA15_TRYVY</name>